<dbReference type="PANTHER" id="PTHR34108">
    <property type="entry name" value="SEPTUM SITE-DETERMINING PROTEIN MINC"/>
    <property type="match status" value="1"/>
</dbReference>
<keyword evidence="4 6" id="KW-0131">Cell cycle</keyword>
<dbReference type="PANTHER" id="PTHR34108:SF1">
    <property type="entry name" value="SEPTUM SITE-DETERMINING PROTEIN MINC"/>
    <property type="match status" value="1"/>
</dbReference>
<dbReference type="SUPFAM" id="SSF63848">
    <property type="entry name" value="Cell-division inhibitor MinC, C-terminal domain"/>
    <property type="match status" value="1"/>
</dbReference>
<gene>
    <name evidence="6 9" type="primary">minC</name>
    <name evidence="9" type="ORF">GCM10007870_18560</name>
</gene>
<reference evidence="10" key="1">
    <citation type="journal article" date="2019" name="Int. J. Syst. Evol. Microbiol.">
        <title>The Global Catalogue of Microorganisms (GCM) 10K type strain sequencing project: providing services to taxonomists for standard genome sequencing and annotation.</title>
        <authorList>
            <consortium name="The Broad Institute Genomics Platform"/>
            <consortium name="The Broad Institute Genome Sequencing Center for Infectious Disease"/>
            <person name="Wu L."/>
            <person name="Ma J."/>
        </authorList>
    </citation>
    <scope>NUCLEOTIDE SEQUENCE [LARGE SCALE GENOMIC DNA]</scope>
    <source>
        <strain evidence="10">NBRC 3266</strain>
    </source>
</reference>
<dbReference type="HAMAP" id="MF_00267">
    <property type="entry name" value="MinC"/>
    <property type="match status" value="1"/>
</dbReference>
<evidence type="ECO:0000256" key="6">
    <source>
        <dbReference type="HAMAP-Rule" id="MF_00267"/>
    </source>
</evidence>
<dbReference type="Proteomes" id="UP001156629">
    <property type="component" value="Unassembled WGS sequence"/>
</dbReference>
<comment type="caution">
    <text evidence="9">The sequence shown here is derived from an EMBL/GenBank/DDBJ whole genome shotgun (WGS) entry which is preliminary data.</text>
</comment>
<evidence type="ECO:0000256" key="3">
    <source>
        <dbReference type="ARBA" id="ARBA00023210"/>
    </source>
</evidence>
<feature type="domain" description="Septum formation inhibitor MinC C-terminal" evidence="8">
    <location>
        <begin position="163"/>
        <end position="263"/>
    </location>
</feature>
<dbReference type="Gene3D" id="2.160.20.70">
    <property type="match status" value="1"/>
</dbReference>
<dbReference type="Pfam" id="PF03775">
    <property type="entry name" value="MinC_C"/>
    <property type="match status" value="1"/>
</dbReference>
<evidence type="ECO:0000259" key="8">
    <source>
        <dbReference type="Pfam" id="PF03775"/>
    </source>
</evidence>
<dbReference type="InterPro" id="IPR036145">
    <property type="entry name" value="MinC_C_sf"/>
</dbReference>
<evidence type="ECO:0000256" key="2">
    <source>
        <dbReference type="ARBA" id="ARBA00022618"/>
    </source>
</evidence>
<dbReference type="InterPro" id="IPR005526">
    <property type="entry name" value="Septum_form_inhib_MinC_C"/>
</dbReference>
<proteinExistence type="inferred from homology"/>
<dbReference type="Gene3D" id="3.30.70.260">
    <property type="match status" value="1"/>
</dbReference>
<comment type="subunit">
    <text evidence="6">Interacts with MinD and FtsZ.</text>
</comment>
<evidence type="ECO:0000256" key="1">
    <source>
        <dbReference type="ARBA" id="ARBA00006291"/>
    </source>
</evidence>
<dbReference type="NCBIfam" id="TIGR01222">
    <property type="entry name" value="minC"/>
    <property type="match status" value="1"/>
</dbReference>
<accession>A0ABQ5WTB4</accession>
<evidence type="ECO:0000256" key="7">
    <source>
        <dbReference type="SAM" id="MobiDB-lite"/>
    </source>
</evidence>
<evidence type="ECO:0000313" key="10">
    <source>
        <dbReference type="Proteomes" id="UP001156629"/>
    </source>
</evidence>
<sequence>MPLSKSADTRSQEPHRLPYTGPTIFTMPDPVSVPSSTAPMRIRARGRSFLALVLSPEAPLPLWLDGLDYQVARSGGLFTGKPIILDLGLLDENTPGLATLLDDIGGRGVRIIGLEGGSRHWPAVAHWDWPEMLDGGRPAGEVEIPEDPSTSAAGPVSGGGTLIIDQTVRSGQSIQHMQGDVIILGSVSSGAEIVAAGSIHVYGTLRGRAIAGVGGQSQSRIFASRMQAELLALDGYYAVTEDIDPALLGQAAQAALDEDRVRVLALPV</sequence>
<comment type="function">
    <text evidence="5 6">Cell division inhibitor that blocks the formation of polar Z ring septums. Rapidly oscillates between the poles of the cell to destabilize FtsZ filaments that have formed before they mature into polar Z rings. Prevents FtsZ polymerization.</text>
</comment>
<keyword evidence="10" id="KW-1185">Reference proteome</keyword>
<organism evidence="9 10">
    <name type="scientific">Gluconobacter kondonii</name>
    <dbReference type="NCBI Taxonomy" id="941463"/>
    <lineage>
        <taxon>Bacteria</taxon>
        <taxon>Pseudomonadati</taxon>
        <taxon>Pseudomonadota</taxon>
        <taxon>Alphaproteobacteria</taxon>
        <taxon>Acetobacterales</taxon>
        <taxon>Acetobacteraceae</taxon>
        <taxon>Gluconobacter</taxon>
    </lineage>
</organism>
<dbReference type="InterPro" id="IPR013033">
    <property type="entry name" value="MinC"/>
</dbReference>
<dbReference type="InterPro" id="IPR016098">
    <property type="entry name" value="CAP/MinC_C"/>
</dbReference>
<name>A0ABQ5WTB4_9PROT</name>
<evidence type="ECO:0000256" key="5">
    <source>
        <dbReference type="ARBA" id="ARBA00025606"/>
    </source>
</evidence>
<feature type="region of interest" description="Disordered" evidence="7">
    <location>
        <begin position="1"/>
        <end position="22"/>
    </location>
</feature>
<protein>
    <recommendedName>
        <fullName evidence="6">Probable septum site-determining protein MinC</fullName>
    </recommendedName>
</protein>
<evidence type="ECO:0000256" key="4">
    <source>
        <dbReference type="ARBA" id="ARBA00023306"/>
    </source>
</evidence>
<keyword evidence="3 6" id="KW-0717">Septation</keyword>
<comment type="similarity">
    <text evidence="1 6">Belongs to the MinC family.</text>
</comment>
<keyword evidence="2 6" id="KW-0132">Cell division</keyword>
<dbReference type="EMBL" id="BSNV01000008">
    <property type="protein sequence ID" value="GLQ66272.1"/>
    <property type="molecule type" value="Genomic_DNA"/>
</dbReference>
<feature type="compositionally biased region" description="Basic and acidic residues" evidence="7">
    <location>
        <begin position="7"/>
        <end position="16"/>
    </location>
</feature>
<evidence type="ECO:0000313" key="9">
    <source>
        <dbReference type="EMBL" id="GLQ66272.1"/>
    </source>
</evidence>